<dbReference type="InterPro" id="IPR036397">
    <property type="entry name" value="RNaseH_sf"/>
</dbReference>
<proteinExistence type="predicted"/>
<keyword evidence="2" id="KW-1185">Reference proteome</keyword>
<evidence type="ECO:0000313" key="2">
    <source>
        <dbReference type="Proteomes" id="UP000499080"/>
    </source>
</evidence>
<dbReference type="AlphaFoldDB" id="A0A4Y2J1X5"/>
<dbReference type="Proteomes" id="UP000499080">
    <property type="component" value="Unassembled WGS sequence"/>
</dbReference>
<dbReference type="Gene3D" id="3.30.420.10">
    <property type="entry name" value="Ribonuclease H-like superfamily/Ribonuclease H"/>
    <property type="match status" value="1"/>
</dbReference>
<sequence length="159" mass="18274">MRREPNALPLVWCKNTHIGPAYPRRVQARERTSAETAQQNGGRDLLGTIKWYRPCSNRSSTFKHKRAGSISMVRPTLVHDNDHTARKTQELLKKFKWKSVAILIQPRFDKHLAGTMCSSDSDVKTAAENWVNGQGRDFYQAELNKLFLRSDECLNRFGD</sequence>
<dbReference type="EMBL" id="BGPR01003104">
    <property type="protein sequence ID" value="GBM83728.1"/>
    <property type="molecule type" value="Genomic_DNA"/>
</dbReference>
<evidence type="ECO:0000313" key="1">
    <source>
        <dbReference type="EMBL" id="GBM83728.1"/>
    </source>
</evidence>
<dbReference type="GO" id="GO:0003676">
    <property type="term" value="F:nucleic acid binding"/>
    <property type="evidence" value="ECO:0007669"/>
    <property type="project" value="InterPro"/>
</dbReference>
<reference evidence="1 2" key="1">
    <citation type="journal article" date="2019" name="Sci. Rep.">
        <title>Orb-weaving spider Araneus ventricosus genome elucidates the spidroin gene catalogue.</title>
        <authorList>
            <person name="Kono N."/>
            <person name="Nakamura H."/>
            <person name="Ohtoshi R."/>
            <person name="Moran D.A.P."/>
            <person name="Shinohara A."/>
            <person name="Yoshida Y."/>
            <person name="Fujiwara M."/>
            <person name="Mori M."/>
            <person name="Tomita M."/>
            <person name="Arakawa K."/>
        </authorList>
    </citation>
    <scope>NUCLEOTIDE SEQUENCE [LARGE SCALE GENOMIC DNA]</scope>
</reference>
<gene>
    <name evidence="1" type="ORF">AVEN_261315_1</name>
</gene>
<accession>A0A4Y2J1X5</accession>
<organism evidence="1 2">
    <name type="scientific">Araneus ventricosus</name>
    <name type="common">Orbweaver spider</name>
    <name type="synonym">Epeira ventricosa</name>
    <dbReference type="NCBI Taxonomy" id="182803"/>
    <lineage>
        <taxon>Eukaryota</taxon>
        <taxon>Metazoa</taxon>
        <taxon>Ecdysozoa</taxon>
        <taxon>Arthropoda</taxon>
        <taxon>Chelicerata</taxon>
        <taxon>Arachnida</taxon>
        <taxon>Araneae</taxon>
        <taxon>Araneomorphae</taxon>
        <taxon>Entelegynae</taxon>
        <taxon>Araneoidea</taxon>
        <taxon>Araneidae</taxon>
        <taxon>Araneus</taxon>
    </lineage>
</organism>
<protein>
    <submittedName>
        <fullName evidence="1">Uncharacterized protein</fullName>
    </submittedName>
</protein>
<comment type="caution">
    <text evidence="1">The sequence shown here is derived from an EMBL/GenBank/DDBJ whole genome shotgun (WGS) entry which is preliminary data.</text>
</comment>
<dbReference type="OrthoDB" id="616263at2759"/>
<name>A0A4Y2J1X5_ARAVE</name>